<dbReference type="EMBL" id="KV453910">
    <property type="protein sequence ID" value="ODV81189.1"/>
    <property type="molecule type" value="Genomic_DNA"/>
</dbReference>
<feature type="non-terminal residue" evidence="2">
    <location>
        <position position="740"/>
    </location>
</feature>
<evidence type="ECO:0000256" key="1">
    <source>
        <dbReference type="SAM" id="Phobius"/>
    </source>
</evidence>
<evidence type="ECO:0000313" key="3">
    <source>
        <dbReference type="Proteomes" id="UP000094285"/>
    </source>
</evidence>
<dbReference type="Pfam" id="PF13920">
    <property type="entry name" value="zf-C3HC4_3"/>
    <property type="match status" value="1"/>
</dbReference>
<dbReference type="GO" id="GO:0016567">
    <property type="term" value="P:protein ubiquitination"/>
    <property type="evidence" value="ECO:0007669"/>
    <property type="project" value="TreeGrafter"/>
</dbReference>
<organism evidence="2 3">
    <name type="scientific">Suhomyces tanzawaensis NRRL Y-17324</name>
    <dbReference type="NCBI Taxonomy" id="984487"/>
    <lineage>
        <taxon>Eukaryota</taxon>
        <taxon>Fungi</taxon>
        <taxon>Dikarya</taxon>
        <taxon>Ascomycota</taxon>
        <taxon>Saccharomycotina</taxon>
        <taxon>Pichiomycetes</taxon>
        <taxon>Debaryomycetaceae</taxon>
        <taxon>Suhomyces</taxon>
    </lineage>
</organism>
<accession>A0A1E4SNU1</accession>
<dbReference type="PANTHER" id="PTHR22696:SF1">
    <property type="entry name" value="E3 UBIQUITIN-PROTEIN LIGASE RNF26"/>
    <property type="match status" value="1"/>
</dbReference>
<dbReference type="Proteomes" id="UP000094285">
    <property type="component" value="Unassembled WGS sequence"/>
</dbReference>
<feature type="transmembrane region" description="Helical" evidence="1">
    <location>
        <begin position="168"/>
        <end position="189"/>
    </location>
</feature>
<feature type="transmembrane region" description="Helical" evidence="1">
    <location>
        <begin position="259"/>
        <end position="276"/>
    </location>
</feature>
<keyword evidence="1" id="KW-0472">Membrane</keyword>
<feature type="transmembrane region" description="Helical" evidence="1">
    <location>
        <begin position="91"/>
        <end position="109"/>
    </location>
</feature>
<protein>
    <recommendedName>
        <fullName evidence="4">RING-type domain-containing protein</fullName>
    </recommendedName>
</protein>
<feature type="transmembrane region" description="Helical" evidence="1">
    <location>
        <begin position="452"/>
        <end position="471"/>
    </location>
</feature>
<dbReference type="Gene3D" id="3.30.40.10">
    <property type="entry name" value="Zinc/RING finger domain, C3HC4 (zinc finger)"/>
    <property type="match status" value="1"/>
</dbReference>
<feature type="transmembrane region" description="Helical" evidence="1">
    <location>
        <begin position="233"/>
        <end position="253"/>
    </location>
</feature>
<dbReference type="OrthoDB" id="66726at2759"/>
<feature type="transmembrane region" description="Helical" evidence="1">
    <location>
        <begin position="350"/>
        <end position="372"/>
    </location>
</feature>
<dbReference type="PANTHER" id="PTHR22696">
    <property type="entry name" value="E3 UBIQUITIN-PROTEIN LIGASE RNF26"/>
    <property type="match status" value="1"/>
</dbReference>
<dbReference type="STRING" id="984487.A0A1E4SNU1"/>
<feature type="transmembrane region" description="Helical" evidence="1">
    <location>
        <begin position="34"/>
        <end position="53"/>
    </location>
</feature>
<feature type="transmembrane region" description="Helical" evidence="1">
    <location>
        <begin position="288"/>
        <end position="317"/>
    </location>
</feature>
<keyword evidence="1" id="KW-0812">Transmembrane</keyword>
<dbReference type="GO" id="GO:0061630">
    <property type="term" value="F:ubiquitin protein ligase activity"/>
    <property type="evidence" value="ECO:0007669"/>
    <property type="project" value="TreeGrafter"/>
</dbReference>
<feature type="non-terminal residue" evidence="2">
    <location>
        <position position="1"/>
    </location>
</feature>
<dbReference type="GeneID" id="30982724"/>
<reference evidence="3" key="1">
    <citation type="submission" date="2016-05" db="EMBL/GenBank/DDBJ databases">
        <title>Comparative genomics of biotechnologically important yeasts.</title>
        <authorList>
            <consortium name="DOE Joint Genome Institute"/>
            <person name="Riley R."/>
            <person name="Haridas S."/>
            <person name="Wolfe K.H."/>
            <person name="Lopes M.R."/>
            <person name="Hittinger C.T."/>
            <person name="Goker M."/>
            <person name="Salamov A."/>
            <person name="Wisecaver J."/>
            <person name="Long T.M."/>
            <person name="Aerts A.L."/>
            <person name="Barry K."/>
            <person name="Choi C."/>
            <person name="Clum A."/>
            <person name="Coughlan A.Y."/>
            <person name="Deshpande S."/>
            <person name="Douglass A.P."/>
            <person name="Hanson S.J."/>
            <person name="Klenk H.-P."/>
            <person name="Labutti K."/>
            <person name="Lapidus A."/>
            <person name="Lindquist E."/>
            <person name="Lipzen A."/>
            <person name="Meier-Kolthoff J.P."/>
            <person name="Ohm R.A."/>
            <person name="Otillar R.P."/>
            <person name="Pangilinan J."/>
            <person name="Peng Y."/>
            <person name="Rokas A."/>
            <person name="Rosa C.A."/>
            <person name="Scheuner C."/>
            <person name="Sibirny A.A."/>
            <person name="Slot J.C."/>
            <person name="Stielow J.B."/>
            <person name="Sun H."/>
            <person name="Kurtzman C.P."/>
            <person name="Blackwell M."/>
            <person name="Grigoriev I.V."/>
            <person name="Jeffries T.W."/>
        </authorList>
    </citation>
    <scope>NUCLEOTIDE SEQUENCE [LARGE SCALE GENOMIC DNA]</scope>
    <source>
        <strain evidence="3">NRRL Y-17324</strain>
    </source>
</reference>
<dbReference type="AlphaFoldDB" id="A0A1E4SNU1"/>
<proteinExistence type="predicted"/>
<evidence type="ECO:0000313" key="2">
    <source>
        <dbReference type="EMBL" id="ODV81189.1"/>
    </source>
</evidence>
<name>A0A1E4SNU1_9ASCO</name>
<gene>
    <name evidence="2" type="ORF">CANTADRAFT_34443</name>
</gene>
<dbReference type="RefSeq" id="XP_020066311.1">
    <property type="nucleotide sequence ID" value="XM_020208587.2"/>
</dbReference>
<dbReference type="GO" id="GO:0006511">
    <property type="term" value="P:ubiquitin-dependent protein catabolic process"/>
    <property type="evidence" value="ECO:0007669"/>
    <property type="project" value="TreeGrafter"/>
</dbReference>
<dbReference type="InterPro" id="IPR013083">
    <property type="entry name" value="Znf_RING/FYVE/PHD"/>
</dbReference>
<sequence>EDAWFPLRLLTALTEAIWEESESSSYSIDRLGGIFTYCCSLYGVTCMAMSVILNRTLVMASSNSSRNQQLAMNRNRGLMNSPELAEAMKRLSIISFRIGVIAILLYNGYNILTALNLHGHVGISGPSVPFLYKLLPDSLFAYDAEYFSSTNYMKSPSGQVMVGPTTDMYWPIFLSFCLLLFTETFVSVVQGKRPYTESGITIFEHSLVFQEFSSAGAALFGRSKYYRRPNEQVLVLALFLVLTHLNIHIGGLIDDNKHRLIPLTILGVSFLSYYICSIFKAKIFGFPAMLNIILMPQVLVVFVICVSALIFVIAIVAHGFRIQELNLASFFKETDEEDTNIFQDRLQDDFYTVLLDFGMVAITLAGASSYITELSLVAVDDRTWLERGNYKEAREALQISEQSNQFNLDKDTAKGYSNMISQPSKSLVSGSEVDESGIKESVSVFKKRNRQLSAIILSLVQLLYGVTKSVLIKGFPNFIRKFILRAQVEEVIVNDDETEAEFEARKSRVPEFLRKHMVRRTKAQIDLDKQKLVEIDEFSEESIADNYLNLLNGMAISEIDNSENYLGMESDLDSDYSESESVTEIVRTSERIPTTIGLSEVGAFSELITADDLTDMITTDTDVLRSHMKHDYSKGMLTRSKFAELVSVRQSHQTDMDETHKLLEVIASTRHSAPKPDNDSELLMRLDCVICQVNMREIITWPCKCFAICEPCRLRLAAKGIEGCVCCRRDVQGVSKVFIP</sequence>
<keyword evidence="3" id="KW-1185">Reference proteome</keyword>
<evidence type="ECO:0008006" key="4">
    <source>
        <dbReference type="Google" id="ProtNLM"/>
    </source>
</evidence>
<keyword evidence="1" id="KW-1133">Transmembrane helix</keyword>